<keyword evidence="4" id="KW-1185">Reference proteome</keyword>
<dbReference type="Proteomes" id="UP000327493">
    <property type="component" value="Chromosome 13"/>
</dbReference>
<dbReference type="EMBL" id="VOFY01000012">
    <property type="protein sequence ID" value="KAA8587526.1"/>
    <property type="molecule type" value="Genomic_DNA"/>
</dbReference>
<protein>
    <submittedName>
        <fullName evidence="2">Uncharacterized protein</fullName>
    </submittedName>
</protein>
<name>A0A5J5D594_9PERO</name>
<dbReference type="GO" id="GO:0005768">
    <property type="term" value="C:endosome"/>
    <property type="evidence" value="ECO:0007669"/>
    <property type="project" value="TreeGrafter"/>
</dbReference>
<dbReference type="PANTHER" id="PTHR16592">
    <property type="entry name" value="ASTROTACTIN-1-LIKE"/>
    <property type="match status" value="1"/>
</dbReference>
<evidence type="ECO:0000313" key="3">
    <source>
        <dbReference type="EMBL" id="KAA8587526.1"/>
    </source>
</evidence>
<dbReference type="AlphaFoldDB" id="A0A5J5D594"/>
<dbReference type="EMBL" id="VOFY01000013">
    <property type="protein sequence ID" value="KAA8586681.1"/>
    <property type="molecule type" value="Genomic_DNA"/>
</dbReference>
<comment type="caution">
    <text evidence="2">The sequence shown here is derived from an EMBL/GenBank/DDBJ whole genome shotgun (WGS) entry which is preliminary data.</text>
</comment>
<evidence type="ECO:0000313" key="4">
    <source>
        <dbReference type="Proteomes" id="UP000327493"/>
    </source>
</evidence>
<sequence>AENITEAVEVAVSALLICICKGDTDLLSIHVKASLILSQLDELSPWCKGLLQEPKIGLRRMSLKFLSCRYTDTKAFGLNWSDMGQDVHKACDDQTLTVMYNDYGEPKELFKENSNDPPEADKAHDVKWFNVAFEWRETLRAFGRERREERTAVEEASHHHRLQNKLWCPVKQSVARNVNIRSWRGVRGRLREKRERGKAEWEAEKENKDACKQGEKESGRSSHIETESSVNKPTIHHSSLPHSAQSLCWSRGGSQDADSQGGLVDFLRTELLFYSGRLNCKPSDTSLAPPPYKRALWESPPSDAHPVRAKVLKWQEVLRATLPTATKGEDKRRITEAVMKKG</sequence>
<feature type="region of interest" description="Disordered" evidence="1">
    <location>
        <begin position="194"/>
        <end position="239"/>
    </location>
</feature>
<dbReference type="PANTHER" id="PTHR16592:SF8">
    <property type="entry name" value="ASTROTACTIN-1"/>
    <property type="match status" value="1"/>
</dbReference>
<reference evidence="2 4" key="1">
    <citation type="submission" date="2019-08" db="EMBL/GenBank/DDBJ databases">
        <title>A chromosome-level genome assembly, high-density linkage maps, and genome scans reveal the genomic architecture of hybrid incompatibilities underlying speciation via character displacement in darters (Percidae: Etheostominae).</title>
        <authorList>
            <person name="Moran R.L."/>
            <person name="Catchen J.M."/>
            <person name="Fuller R.C."/>
        </authorList>
    </citation>
    <scope>NUCLEOTIDE SEQUENCE [LARGE SCALE GENOMIC DNA]</scope>
    <source>
        <strain evidence="2">EspeVRDwgs_2016</strain>
        <tissue evidence="2">Muscle</tissue>
    </source>
</reference>
<dbReference type="GO" id="GO:0016020">
    <property type="term" value="C:membrane"/>
    <property type="evidence" value="ECO:0007669"/>
    <property type="project" value="TreeGrafter"/>
</dbReference>
<dbReference type="InterPro" id="IPR026995">
    <property type="entry name" value="Astrotactin"/>
</dbReference>
<proteinExistence type="predicted"/>
<dbReference type="Proteomes" id="UP000327493">
    <property type="component" value="Chromosome 12"/>
</dbReference>
<evidence type="ECO:0000313" key="2">
    <source>
        <dbReference type="EMBL" id="KAA8586681.1"/>
    </source>
</evidence>
<dbReference type="GO" id="GO:0007158">
    <property type="term" value="P:neuron cell-cell adhesion"/>
    <property type="evidence" value="ECO:0007669"/>
    <property type="project" value="TreeGrafter"/>
</dbReference>
<gene>
    <name evidence="2" type="ORF">FQN60_000517</name>
    <name evidence="3" type="ORF">FQN60_016388</name>
</gene>
<feature type="non-terminal residue" evidence="2">
    <location>
        <position position="1"/>
    </location>
</feature>
<evidence type="ECO:0000256" key="1">
    <source>
        <dbReference type="SAM" id="MobiDB-lite"/>
    </source>
</evidence>
<feature type="compositionally biased region" description="Polar residues" evidence="1">
    <location>
        <begin position="227"/>
        <end position="239"/>
    </location>
</feature>
<feature type="compositionally biased region" description="Basic and acidic residues" evidence="1">
    <location>
        <begin position="194"/>
        <end position="226"/>
    </location>
</feature>
<dbReference type="GO" id="GO:0001764">
    <property type="term" value="P:neuron migration"/>
    <property type="evidence" value="ECO:0007669"/>
    <property type="project" value="InterPro"/>
</dbReference>
<organism evidence="2 4">
    <name type="scientific">Etheostoma spectabile</name>
    <name type="common">orangethroat darter</name>
    <dbReference type="NCBI Taxonomy" id="54343"/>
    <lineage>
        <taxon>Eukaryota</taxon>
        <taxon>Metazoa</taxon>
        <taxon>Chordata</taxon>
        <taxon>Craniata</taxon>
        <taxon>Vertebrata</taxon>
        <taxon>Euteleostomi</taxon>
        <taxon>Actinopterygii</taxon>
        <taxon>Neopterygii</taxon>
        <taxon>Teleostei</taxon>
        <taxon>Neoteleostei</taxon>
        <taxon>Acanthomorphata</taxon>
        <taxon>Eupercaria</taxon>
        <taxon>Perciformes</taxon>
        <taxon>Percoidei</taxon>
        <taxon>Percidae</taxon>
        <taxon>Etheostomatinae</taxon>
        <taxon>Etheostoma</taxon>
    </lineage>
</organism>
<accession>A0A5J5D594</accession>